<sequence length="294" mass="34053">MKLLGVDVISFDNSGRRVKFTFRSPYDGKVINGNKYNKYLKSINKSPYQLILDINKLTADQLPKCSVCHSNPVRITGKRVNRIDILNPRLHDICNDPKCGNKGSVLKSIETRRLMIDSAGLNGIQRASILRINKLLNTIDENGKSRFSNNASRSANTRILKGNHPSQISGIIFFDNKYFKSKAELRVYSRYKRLLNKYYIRESFISYYDNKKYIADYSLINENHKLPDVIEVKSGNLFYCPRLGDKIKMINYNKFKSVLNLSKTILIIDDYKSSRKLHWIHSIDELNELFDIVL</sequence>
<organism evidence="1 2">
    <name type="scientific">Yersinia phage vB_Yru_GN1</name>
    <dbReference type="NCBI Taxonomy" id="3074381"/>
    <lineage>
        <taxon>Viruses</taxon>
        <taxon>Duplodnaviria</taxon>
        <taxon>Heunggongvirae</taxon>
        <taxon>Uroviricota</taxon>
        <taxon>Caudoviricetes</taxon>
        <taxon>Caudoviricetes incertae sedis</taxon>
        <taxon>Sepahanvirus</taxon>
        <taxon>Sepahanvirus vB-Yru-GN1</taxon>
    </lineage>
</organism>
<dbReference type="EMBL" id="LC779065">
    <property type="protein sequence ID" value="BES79884.1"/>
    <property type="molecule type" value="Genomic_DNA"/>
</dbReference>
<name>A0AA86MC46_9CAUD</name>
<reference evidence="1 2" key="1">
    <citation type="submission" date="2023-09" db="EMBL/GenBank/DDBJ databases">
        <title>Analysis of phage genome (vB_Yru_GN1) of the bacterium (Yersinia ruckeri).</title>
        <authorList>
            <person name="Ganjoor M.S."/>
            <person name="Bouzari M."/>
            <person name="Soleimani-Delfan A."/>
        </authorList>
    </citation>
    <scope>NUCLEOTIDE SEQUENCE [LARGE SCALE GENOMIC DNA]</scope>
    <source>
        <strain evidence="2">vB_Yru_GN1</strain>
    </source>
</reference>
<evidence type="ECO:0000313" key="2">
    <source>
        <dbReference type="Proteomes" id="UP001304813"/>
    </source>
</evidence>
<proteinExistence type="predicted"/>
<accession>A0AA86MC46</accession>
<protein>
    <submittedName>
        <fullName evidence="1">Uncharacterized protein</fullName>
    </submittedName>
</protein>
<keyword evidence="2" id="KW-1185">Reference proteome</keyword>
<dbReference type="Proteomes" id="UP001304813">
    <property type="component" value="Segment"/>
</dbReference>
<evidence type="ECO:0000313" key="1">
    <source>
        <dbReference type="EMBL" id="BES79884.1"/>
    </source>
</evidence>